<comment type="caution">
    <text evidence="1">The sequence shown here is derived from an EMBL/GenBank/DDBJ whole genome shotgun (WGS) entry which is preliminary data.</text>
</comment>
<protein>
    <submittedName>
        <fullName evidence="1">Uncharacterized protein</fullName>
    </submittedName>
</protein>
<evidence type="ECO:0000313" key="1">
    <source>
        <dbReference type="EMBL" id="MET4570248.1"/>
    </source>
</evidence>
<sequence length="388" mass="42168">MLIIDVVAKNIDGNLTCSEVAELLADQQNSGGVSHLHMHARDGFATYATPMFRLNSRGERVQYEEAHMTSPERVERAGVVPVMTPGAKPPKSNFALSRNMMAKAEPGPSARSKYDYRSNQPEIAESAERGILVPMVLKVIPKAKPAPVDISDELAPIPVIGLDGTDPGRRNTVVNRLGVDRYATKKEGSFVGAMGTEVPKVQYVYQQQHAKVPRLPGSEKHTMFEDSESMVMYLTAALRSTAALHMLVNLLDKKPGDATTVGVFSKTAVWQVAQHVRNKGAKAKSPPPEPKVIERVTNVDPSIARTAANPNPVLDTFTYASKPIDHVVLVMGRRADGALNIVTLFPSPDTTLATIGVSNAPNLDIEEPVFMGAKTATPMDKNHKPLRW</sequence>
<organism evidence="1 2">
    <name type="scientific">Rhodanobacter soli</name>
    <dbReference type="NCBI Taxonomy" id="590609"/>
    <lineage>
        <taxon>Bacteria</taxon>
        <taxon>Pseudomonadati</taxon>
        <taxon>Pseudomonadota</taxon>
        <taxon>Gammaproteobacteria</taxon>
        <taxon>Lysobacterales</taxon>
        <taxon>Rhodanobacteraceae</taxon>
        <taxon>Rhodanobacter</taxon>
    </lineage>
</organism>
<dbReference type="EMBL" id="JBEPSD010000002">
    <property type="protein sequence ID" value="MET4570248.1"/>
    <property type="molecule type" value="Genomic_DNA"/>
</dbReference>
<keyword evidence="2" id="KW-1185">Reference proteome</keyword>
<accession>A0ABV2PZH0</accession>
<proteinExistence type="predicted"/>
<dbReference type="Proteomes" id="UP001549251">
    <property type="component" value="Unassembled WGS sequence"/>
</dbReference>
<dbReference type="RefSeq" id="WP_354550883.1">
    <property type="nucleotide sequence ID" value="NZ_JBEPSD010000002.1"/>
</dbReference>
<gene>
    <name evidence="1" type="ORF">ABIE04_002609</name>
</gene>
<evidence type="ECO:0000313" key="2">
    <source>
        <dbReference type="Proteomes" id="UP001549251"/>
    </source>
</evidence>
<reference evidence="1 2" key="1">
    <citation type="submission" date="2024-06" db="EMBL/GenBank/DDBJ databases">
        <title>Sorghum-associated microbial communities from plants grown in Nebraska, USA.</title>
        <authorList>
            <person name="Schachtman D."/>
        </authorList>
    </citation>
    <scope>NUCLEOTIDE SEQUENCE [LARGE SCALE GENOMIC DNA]</scope>
    <source>
        <strain evidence="1 2">1757</strain>
    </source>
</reference>
<name>A0ABV2PZH0_9GAMM</name>